<name>A0A1N7LI94_9BACL</name>
<proteinExistence type="predicted"/>
<dbReference type="AlphaFoldDB" id="A0A1N7LI94"/>
<evidence type="ECO:0000256" key="3">
    <source>
        <dbReference type="ARBA" id="ARBA00022692"/>
    </source>
</evidence>
<dbReference type="STRING" id="252246.SAMN05421799_103163"/>
<evidence type="ECO:0000313" key="10">
    <source>
        <dbReference type="EMBL" id="SIS73565.1"/>
    </source>
</evidence>
<dbReference type="GO" id="GO:0016872">
    <property type="term" value="F:intramolecular lyase activity"/>
    <property type="evidence" value="ECO:0007669"/>
    <property type="project" value="InterPro"/>
</dbReference>
<keyword evidence="7" id="KW-0413">Isomerase</keyword>
<comment type="pathway">
    <text evidence="2">Carotenoid biosynthesis.</text>
</comment>
<dbReference type="Pfam" id="PF18916">
    <property type="entry name" value="Lycopene_cyc"/>
    <property type="match status" value="2"/>
</dbReference>
<keyword evidence="6 8" id="KW-0472">Membrane</keyword>
<evidence type="ECO:0000256" key="5">
    <source>
        <dbReference type="ARBA" id="ARBA00022989"/>
    </source>
</evidence>
<evidence type="ECO:0000256" key="7">
    <source>
        <dbReference type="ARBA" id="ARBA00023235"/>
    </source>
</evidence>
<dbReference type="RefSeq" id="WP_076345711.1">
    <property type="nucleotide sequence ID" value="NZ_FTOO01000003.1"/>
</dbReference>
<feature type="domain" description="Lycopene cyclase" evidence="9">
    <location>
        <begin position="171"/>
        <end position="246"/>
    </location>
</feature>
<evidence type="ECO:0000259" key="9">
    <source>
        <dbReference type="Pfam" id="PF18916"/>
    </source>
</evidence>
<keyword evidence="4" id="KW-0125">Carotenoid biosynthesis</keyword>
<comment type="subcellular location">
    <subcellularLocation>
        <location evidence="1">Membrane</location>
        <topology evidence="1">Multi-pass membrane protein</topology>
    </subcellularLocation>
</comment>
<feature type="transmembrane region" description="Helical" evidence="8">
    <location>
        <begin position="6"/>
        <end position="25"/>
    </location>
</feature>
<dbReference type="NCBIfam" id="TIGR03462">
    <property type="entry name" value="CarR_dom_SF"/>
    <property type="match status" value="2"/>
</dbReference>
<evidence type="ECO:0000256" key="1">
    <source>
        <dbReference type="ARBA" id="ARBA00004141"/>
    </source>
</evidence>
<feature type="transmembrane region" description="Helical" evidence="8">
    <location>
        <begin position="93"/>
        <end position="112"/>
    </location>
</feature>
<evidence type="ECO:0000256" key="8">
    <source>
        <dbReference type="SAM" id="Phobius"/>
    </source>
</evidence>
<dbReference type="GO" id="GO:0016020">
    <property type="term" value="C:membrane"/>
    <property type="evidence" value="ECO:0007669"/>
    <property type="project" value="UniProtKB-SubCell"/>
</dbReference>
<feature type="transmembrane region" description="Helical" evidence="8">
    <location>
        <begin position="232"/>
        <end position="250"/>
    </location>
</feature>
<dbReference type="EMBL" id="FTOO01000003">
    <property type="protein sequence ID" value="SIS73565.1"/>
    <property type="molecule type" value="Genomic_DNA"/>
</dbReference>
<evidence type="ECO:0000313" key="11">
    <source>
        <dbReference type="Proteomes" id="UP000186156"/>
    </source>
</evidence>
<keyword evidence="5 8" id="KW-1133">Transmembrane helix</keyword>
<dbReference type="GO" id="GO:0016117">
    <property type="term" value="P:carotenoid biosynthetic process"/>
    <property type="evidence" value="ECO:0007669"/>
    <property type="project" value="UniProtKB-KW"/>
</dbReference>
<evidence type="ECO:0000256" key="4">
    <source>
        <dbReference type="ARBA" id="ARBA00022746"/>
    </source>
</evidence>
<gene>
    <name evidence="10" type="ORF">SAMN05421799_103163</name>
</gene>
<dbReference type="OrthoDB" id="5195186at2"/>
<feature type="transmembrane region" description="Helical" evidence="8">
    <location>
        <begin position="132"/>
        <end position="150"/>
    </location>
</feature>
<organism evidence="10 11">
    <name type="scientific">Alicyclobacillus vulcanalis</name>
    <dbReference type="NCBI Taxonomy" id="252246"/>
    <lineage>
        <taxon>Bacteria</taxon>
        <taxon>Bacillati</taxon>
        <taxon>Bacillota</taxon>
        <taxon>Bacilli</taxon>
        <taxon>Bacillales</taxon>
        <taxon>Alicyclobacillaceae</taxon>
        <taxon>Alicyclobacillus</taxon>
    </lineage>
</organism>
<reference evidence="11" key="1">
    <citation type="submission" date="2017-01" db="EMBL/GenBank/DDBJ databases">
        <authorList>
            <person name="Varghese N."/>
            <person name="Submissions S."/>
        </authorList>
    </citation>
    <scope>NUCLEOTIDE SEQUENCE [LARGE SCALE GENOMIC DNA]</scope>
    <source>
        <strain evidence="11">DSM 16176</strain>
    </source>
</reference>
<accession>A0A1N7LI94</accession>
<protein>
    <submittedName>
        <fullName evidence="10">Putative membrane protein</fullName>
    </submittedName>
</protein>
<sequence length="273" mass="30070">MTYAGFLLRFIVTANAALWVVRLAARRSGKTGWLARCIARSPWRMTLYFALLAAVILLYTTPWDAALIRRGVWGYAPNRVWGLTIDGVPWEEVLFYLLETALVAQCFDLSTVRWQARSKAQQRSEPHRAARFACWTAFGLASAGAILVFATGTAHLTYFAMLAPWVLLPIAVQASYGMDGIAANQAPIVLSTIASAAYLSWCDSIAIRNGIWFFRPALVTGLRVGDVPLEEIAFFVGSSLMVALSLAVLASQRSRRWLLAAPAARVEDEGVKR</sequence>
<dbReference type="InterPro" id="IPR017825">
    <property type="entry name" value="Lycopene_cyclase_dom"/>
</dbReference>
<dbReference type="GO" id="GO:0045436">
    <property type="term" value="F:lycopene beta cyclase activity"/>
    <property type="evidence" value="ECO:0007669"/>
    <property type="project" value="UniProtKB-ARBA"/>
</dbReference>
<evidence type="ECO:0000256" key="2">
    <source>
        <dbReference type="ARBA" id="ARBA00004829"/>
    </source>
</evidence>
<feature type="transmembrane region" description="Helical" evidence="8">
    <location>
        <begin position="45"/>
        <end position="63"/>
    </location>
</feature>
<keyword evidence="3 8" id="KW-0812">Transmembrane</keyword>
<evidence type="ECO:0000256" key="6">
    <source>
        <dbReference type="ARBA" id="ARBA00023136"/>
    </source>
</evidence>
<feature type="domain" description="Lycopene cyclase" evidence="9">
    <location>
        <begin position="45"/>
        <end position="98"/>
    </location>
</feature>
<keyword evidence="11" id="KW-1185">Reference proteome</keyword>
<dbReference type="Proteomes" id="UP000186156">
    <property type="component" value="Unassembled WGS sequence"/>
</dbReference>